<evidence type="ECO:0000313" key="2">
    <source>
        <dbReference type="Proteomes" id="UP001501057"/>
    </source>
</evidence>
<reference evidence="1 2" key="1">
    <citation type="journal article" date="2019" name="Int. J. Syst. Evol. Microbiol.">
        <title>The Global Catalogue of Microorganisms (GCM) 10K type strain sequencing project: providing services to taxonomists for standard genome sequencing and annotation.</title>
        <authorList>
            <consortium name="The Broad Institute Genomics Platform"/>
            <consortium name="The Broad Institute Genome Sequencing Center for Infectious Disease"/>
            <person name="Wu L."/>
            <person name="Ma J."/>
        </authorList>
    </citation>
    <scope>NUCLEOTIDE SEQUENCE [LARGE SCALE GENOMIC DNA]</scope>
    <source>
        <strain evidence="1 2">JCM 13518</strain>
    </source>
</reference>
<dbReference type="InterPro" id="IPR021441">
    <property type="entry name" value="DUF3090"/>
</dbReference>
<dbReference type="NCBIfam" id="TIGR03847">
    <property type="entry name" value="conserved hypothetical protein"/>
    <property type="match status" value="1"/>
</dbReference>
<dbReference type="Pfam" id="PF11290">
    <property type="entry name" value="DUF3090"/>
    <property type="match status" value="1"/>
</dbReference>
<evidence type="ECO:0000313" key="1">
    <source>
        <dbReference type="EMBL" id="GAA1725411.1"/>
    </source>
</evidence>
<accession>A0ABN2JFN7</accession>
<organism evidence="1 2">
    <name type="scientific">Aeromicrobium alkaliterrae</name>
    <dbReference type="NCBI Taxonomy" id="302168"/>
    <lineage>
        <taxon>Bacteria</taxon>
        <taxon>Bacillati</taxon>
        <taxon>Actinomycetota</taxon>
        <taxon>Actinomycetes</taxon>
        <taxon>Propionibacteriales</taxon>
        <taxon>Nocardioidaceae</taxon>
        <taxon>Aeromicrobium</taxon>
    </lineage>
</organism>
<name>A0ABN2JFN7_9ACTN</name>
<dbReference type="EMBL" id="BAAAME010000002">
    <property type="protein sequence ID" value="GAA1725411.1"/>
    <property type="molecule type" value="Genomic_DNA"/>
</dbReference>
<dbReference type="Proteomes" id="UP001501057">
    <property type="component" value="Unassembled WGS sequence"/>
</dbReference>
<comment type="caution">
    <text evidence="1">The sequence shown here is derived from an EMBL/GenBank/DDBJ whole genome shotgun (WGS) entry which is preliminary data.</text>
</comment>
<proteinExistence type="predicted"/>
<keyword evidence="2" id="KW-1185">Reference proteome</keyword>
<gene>
    <name evidence="1" type="ORF">GCM10009710_02740</name>
</gene>
<protein>
    <submittedName>
        <fullName evidence="1">DUF3090 domain-containing protein</fullName>
    </submittedName>
</protein>
<sequence>MEDMAPTVHAFDWPDRFVVGTVGTPGDRTFFLQVRTGQEIVSVSLEKQQASALADRIDEVLDTLMAEDGNPFSVPSGTPVELEDTDPLDEPVDDLFRAGTMSLGWDPNISQLVVEAYAIAEIDVDALEPDALELRDGILEIDLEPDELLRVTIPVGSARAFAKRARDVVASGRPVCSLCGEPMEGDHVCELPDGFR</sequence>